<protein>
    <submittedName>
        <fullName evidence="1">Uncharacterized protein</fullName>
    </submittedName>
</protein>
<accession>A0A1H4C038</accession>
<evidence type="ECO:0000313" key="1">
    <source>
        <dbReference type="EMBL" id="SEA53680.1"/>
    </source>
</evidence>
<organism evidence="1 2">
    <name type="scientific">Arachidicoccus rhizosphaerae</name>
    <dbReference type="NCBI Taxonomy" id="551991"/>
    <lineage>
        <taxon>Bacteria</taxon>
        <taxon>Pseudomonadati</taxon>
        <taxon>Bacteroidota</taxon>
        <taxon>Chitinophagia</taxon>
        <taxon>Chitinophagales</taxon>
        <taxon>Chitinophagaceae</taxon>
        <taxon>Arachidicoccus</taxon>
    </lineage>
</organism>
<dbReference type="AlphaFoldDB" id="A0A1H4C038"/>
<reference evidence="1 2" key="1">
    <citation type="submission" date="2016-10" db="EMBL/GenBank/DDBJ databases">
        <authorList>
            <person name="de Groot N.N."/>
        </authorList>
    </citation>
    <scope>NUCLEOTIDE SEQUENCE [LARGE SCALE GENOMIC DNA]</scope>
    <source>
        <strain evidence="1 2">Vu-144</strain>
    </source>
</reference>
<gene>
    <name evidence="1" type="ORF">SAMN05192529_12611</name>
</gene>
<dbReference type="RefSeq" id="WP_139188182.1">
    <property type="nucleotide sequence ID" value="NZ_FNQY01000026.1"/>
</dbReference>
<sequence length="125" mass="14369">MIQSKDFLMRLLKDLAALLNKAIGSFPDNNLGITQADIDLQIYTATGLSKEDFLTLDDAGLEQAINQYDAQGSLLLIDFLANLFYYQYQQTGQKDLLTKAQTFYQRYQQQSSTFSMVYFQRIQQL</sequence>
<keyword evidence="2" id="KW-1185">Reference proteome</keyword>
<dbReference type="Proteomes" id="UP000199041">
    <property type="component" value="Unassembled WGS sequence"/>
</dbReference>
<name>A0A1H4C038_9BACT</name>
<evidence type="ECO:0000313" key="2">
    <source>
        <dbReference type="Proteomes" id="UP000199041"/>
    </source>
</evidence>
<proteinExistence type="predicted"/>
<dbReference type="OrthoDB" id="1270209at2"/>
<dbReference type="EMBL" id="FNQY01000026">
    <property type="protein sequence ID" value="SEA53680.1"/>
    <property type="molecule type" value="Genomic_DNA"/>
</dbReference>